<protein>
    <submittedName>
        <fullName evidence="1">Uncharacterized protein</fullName>
    </submittedName>
</protein>
<accession>A7NGE5</accession>
<dbReference type="EMBL" id="CP000804">
    <property type="protein sequence ID" value="ABU56532.1"/>
    <property type="molecule type" value="Genomic_DNA"/>
</dbReference>
<name>A7NGE5_ROSCS</name>
<gene>
    <name evidence="1" type="ordered locus">Rcas_0400</name>
</gene>
<organism evidence="1 2">
    <name type="scientific">Roseiflexus castenholzii (strain DSM 13941 / HLO8)</name>
    <dbReference type="NCBI Taxonomy" id="383372"/>
    <lineage>
        <taxon>Bacteria</taxon>
        <taxon>Bacillati</taxon>
        <taxon>Chloroflexota</taxon>
        <taxon>Chloroflexia</taxon>
        <taxon>Chloroflexales</taxon>
        <taxon>Roseiflexineae</taxon>
        <taxon>Roseiflexaceae</taxon>
        <taxon>Roseiflexus</taxon>
    </lineage>
</organism>
<proteinExistence type="predicted"/>
<evidence type="ECO:0000313" key="1">
    <source>
        <dbReference type="EMBL" id="ABU56532.1"/>
    </source>
</evidence>
<dbReference type="KEGG" id="rca:Rcas_0400"/>
<dbReference type="HOGENOM" id="CLU_2194966_0_0_0"/>
<sequence length="108" mass="11760">MSRVLSAGRLASGKFFLSVKQSCKESCFVRFGLGFASATALPHFRKLVSLGCCQRASLLYNVVKAVVVLSLVKVSGATRKRLTPFAGGHIRCAQCRQQLRRSRVRAAS</sequence>
<dbReference type="Proteomes" id="UP000000263">
    <property type="component" value="Chromosome"/>
</dbReference>
<reference evidence="1 2" key="1">
    <citation type="submission" date="2007-08" db="EMBL/GenBank/DDBJ databases">
        <title>Complete sequence of Roseiflexus castenholzii DSM 13941.</title>
        <authorList>
            <consortium name="US DOE Joint Genome Institute"/>
            <person name="Copeland A."/>
            <person name="Lucas S."/>
            <person name="Lapidus A."/>
            <person name="Barry K."/>
            <person name="Glavina del Rio T."/>
            <person name="Dalin E."/>
            <person name="Tice H."/>
            <person name="Pitluck S."/>
            <person name="Thompson L.S."/>
            <person name="Brettin T."/>
            <person name="Bruce D."/>
            <person name="Detter J.C."/>
            <person name="Han C."/>
            <person name="Tapia R."/>
            <person name="Schmutz J."/>
            <person name="Larimer F."/>
            <person name="Land M."/>
            <person name="Hauser L."/>
            <person name="Kyrpides N."/>
            <person name="Mikhailova N."/>
            <person name="Bryant D.A."/>
            <person name="Hanada S."/>
            <person name="Tsukatani Y."/>
            <person name="Richardson P."/>
        </authorList>
    </citation>
    <scope>NUCLEOTIDE SEQUENCE [LARGE SCALE GENOMIC DNA]</scope>
    <source>
        <strain evidence="2">DSM 13941 / HLO8</strain>
    </source>
</reference>
<keyword evidence="2" id="KW-1185">Reference proteome</keyword>
<dbReference type="AlphaFoldDB" id="A7NGE5"/>
<evidence type="ECO:0000313" key="2">
    <source>
        <dbReference type="Proteomes" id="UP000000263"/>
    </source>
</evidence>